<keyword evidence="4" id="KW-1185">Reference proteome</keyword>
<feature type="transmembrane region" description="Helical" evidence="2">
    <location>
        <begin position="23"/>
        <end position="42"/>
    </location>
</feature>
<evidence type="ECO:0000313" key="4">
    <source>
        <dbReference type="Proteomes" id="UP000041254"/>
    </source>
</evidence>
<proteinExistence type="predicted"/>
<sequence>MPFPPQAAAASSPAGDDATCAKIGTALSCCFPPTGFGVWWLYRKQPEGSNLHKWSRYALYAAILFTVIWVIILLTSVSKFIVWVILILGAVAGGLWAWRNCRRGEALRFADQTGGHAQGGSQGGGTELPTPIGVART</sequence>
<name>A0A0G4F003_VITBC</name>
<accession>A0A0G4F003</accession>
<keyword evidence="2" id="KW-0472">Membrane</keyword>
<gene>
    <name evidence="3" type="ORF">Vbra_5503</name>
</gene>
<keyword evidence="2" id="KW-0812">Transmembrane</keyword>
<feature type="transmembrane region" description="Helical" evidence="2">
    <location>
        <begin position="54"/>
        <end position="74"/>
    </location>
</feature>
<organism evidence="3 4">
    <name type="scientific">Vitrella brassicaformis (strain CCMP3155)</name>
    <dbReference type="NCBI Taxonomy" id="1169540"/>
    <lineage>
        <taxon>Eukaryota</taxon>
        <taxon>Sar</taxon>
        <taxon>Alveolata</taxon>
        <taxon>Colpodellida</taxon>
        <taxon>Vitrellaceae</taxon>
        <taxon>Vitrella</taxon>
    </lineage>
</organism>
<dbReference type="InParanoid" id="A0A0G4F003"/>
<evidence type="ECO:0000313" key="3">
    <source>
        <dbReference type="EMBL" id="CEM04420.1"/>
    </source>
</evidence>
<evidence type="ECO:0000256" key="1">
    <source>
        <dbReference type="SAM" id="MobiDB-lite"/>
    </source>
</evidence>
<dbReference type="Proteomes" id="UP000041254">
    <property type="component" value="Unassembled WGS sequence"/>
</dbReference>
<dbReference type="EMBL" id="CDMY01000351">
    <property type="protein sequence ID" value="CEM04420.1"/>
    <property type="molecule type" value="Genomic_DNA"/>
</dbReference>
<feature type="compositionally biased region" description="Gly residues" evidence="1">
    <location>
        <begin position="116"/>
        <end position="126"/>
    </location>
</feature>
<feature type="region of interest" description="Disordered" evidence="1">
    <location>
        <begin position="113"/>
        <end position="137"/>
    </location>
</feature>
<reference evidence="3 4" key="1">
    <citation type="submission" date="2014-11" db="EMBL/GenBank/DDBJ databases">
        <authorList>
            <person name="Zhu J."/>
            <person name="Qi W."/>
            <person name="Song R."/>
        </authorList>
    </citation>
    <scope>NUCLEOTIDE SEQUENCE [LARGE SCALE GENOMIC DNA]</scope>
</reference>
<keyword evidence="2" id="KW-1133">Transmembrane helix</keyword>
<feature type="transmembrane region" description="Helical" evidence="2">
    <location>
        <begin position="80"/>
        <end position="98"/>
    </location>
</feature>
<dbReference type="AlphaFoldDB" id="A0A0G4F003"/>
<evidence type="ECO:0000256" key="2">
    <source>
        <dbReference type="SAM" id="Phobius"/>
    </source>
</evidence>
<protein>
    <submittedName>
        <fullName evidence="3">Uncharacterized protein</fullName>
    </submittedName>
</protein>
<dbReference type="VEuPathDB" id="CryptoDB:Vbra_5503"/>